<protein>
    <recommendedName>
        <fullName evidence="4">DUF2508 family protein</fullName>
    </recommendedName>
</protein>
<dbReference type="AlphaFoldDB" id="A0A810PU91"/>
<dbReference type="InterPro" id="IPR019644">
    <property type="entry name" value="DUF2508"/>
</dbReference>
<evidence type="ECO:0000313" key="3">
    <source>
        <dbReference type="Proteomes" id="UP000681343"/>
    </source>
</evidence>
<dbReference type="RefSeq" id="WP_212821708.1">
    <property type="nucleotide sequence ID" value="NZ_AP023416.1"/>
</dbReference>
<dbReference type="Pfam" id="PF10704">
    <property type="entry name" value="DUF2508"/>
    <property type="match status" value="1"/>
</dbReference>
<dbReference type="Proteomes" id="UP000681343">
    <property type="component" value="Plasmid pMM35_01"/>
</dbReference>
<keyword evidence="3" id="KW-1185">Reference proteome</keyword>
<evidence type="ECO:0000313" key="2">
    <source>
        <dbReference type="EMBL" id="BCK79928.1"/>
    </source>
</evidence>
<proteinExistence type="predicted"/>
<organism evidence="2 3">
    <name type="scientific">Vescimonas fastidiosa</name>
    <dbReference type="NCBI Taxonomy" id="2714353"/>
    <lineage>
        <taxon>Bacteria</taxon>
        <taxon>Bacillati</taxon>
        <taxon>Bacillota</taxon>
        <taxon>Clostridia</taxon>
        <taxon>Eubacteriales</taxon>
        <taxon>Oscillospiraceae</taxon>
        <taxon>Vescimonas</taxon>
    </lineage>
</organism>
<evidence type="ECO:0008006" key="4">
    <source>
        <dbReference type="Google" id="ProtNLM"/>
    </source>
</evidence>
<sequence length="101" mass="11326">MKKQPVNAEHDLRLLELRRELRDTARELHFAYDRFNYVTDPGLIEAGIYDINALKSRYDFLLRKMKLAQGQAVPSRCPEPPAAEPACMPAGNVKGGPSCPS</sequence>
<reference evidence="2" key="1">
    <citation type="submission" date="2020-09" db="EMBL/GenBank/DDBJ databases">
        <title>New species isolated from human feces.</title>
        <authorList>
            <person name="Kitahara M."/>
            <person name="Shigeno Y."/>
            <person name="Shime M."/>
            <person name="Matsumoto Y."/>
            <person name="Nakamura S."/>
            <person name="Motooka D."/>
            <person name="Fukuoka S."/>
            <person name="Nishikawa H."/>
            <person name="Benno Y."/>
        </authorList>
    </citation>
    <scope>NUCLEOTIDE SEQUENCE</scope>
    <source>
        <strain evidence="2">MM35</strain>
        <plasmid evidence="2">pMM35_01</plasmid>
    </source>
</reference>
<evidence type="ECO:0000256" key="1">
    <source>
        <dbReference type="SAM" id="MobiDB-lite"/>
    </source>
</evidence>
<geneLocation type="plasmid" evidence="2 3">
    <name>pMM35_01</name>
</geneLocation>
<keyword evidence="2" id="KW-0614">Plasmid</keyword>
<name>A0A810PU91_9FIRM</name>
<dbReference type="EMBL" id="AP023416">
    <property type="protein sequence ID" value="BCK79928.1"/>
    <property type="molecule type" value="Genomic_DNA"/>
</dbReference>
<dbReference type="KEGG" id="vfa:MM35RIKEN_21200"/>
<feature type="region of interest" description="Disordered" evidence="1">
    <location>
        <begin position="78"/>
        <end position="101"/>
    </location>
</feature>
<accession>A0A810PU91</accession>
<gene>
    <name evidence="2" type="ORF">MM35RIKEN_21200</name>
</gene>